<feature type="domain" description="Nitroreductase" evidence="1">
    <location>
        <begin position="75"/>
        <end position="158"/>
    </location>
</feature>
<dbReference type="RefSeq" id="WP_229958473.1">
    <property type="nucleotide sequence ID" value="NZ_JAJJWI010000003.1"/>
</dbReference>
<name>A0ABW4WZS3_9BACT</name>
<dbReference type="EMBL" id="JBHUHV010000039">
    <property type="protein sequence ID" value="MFD2067934.1"/>
    <property type="molecule type" value="Genomic_DNA"/>
</dbReference>
<reference evidence="3" key="1">
    <citation type="journal article" date="2019" name="Int. J. Syst. Evol. Microbiol.">
        <title>The Global Catalogue of Microorganisms (GCM) 10K type strain sequencing project: providing services to taxonomists for standard genome sequencing and annotation.</title>
        <authorList>
            <consortium name="The Broad Institute Genomics Platform"/>
            <consortium name="The Broad Institute Genome Sequencing Center for Infectious Disease"/>
            <person name="Wu L."/>
            <person name="Ma J."/>
        </authorList>
    </citation>
    <scope>NUCLEOTIDE SEQUENCE [LARGE SCALE GENOMIC DNA]</scope>
    <source>
        <strain evidence="3">JCM 16545</strain>
    </source>
</reference>
<proteinExistence type="predicted"/>
<feature type="domain" description="Nitroreductase" evidence="1">
    <location>
        <begin position="13"/>
        <end position="69"/>
    </location>
</feature>
<sequence>MNTVEEIRIHDLIRNRRSTRAYSSKPVPAEALTALFEAARWAPSTMNEQPWRFIYADKNENPEGYNKLLECLFEGNSSWAQHAPVLILTIAKKGYSTLDVDYAHAWHDVGLATGNMLAQATELGLYVHLMGGFSAEKAVELLQIPEGYQPVVMATVGYLGDVNELPENLKAREAAPRTRKPLSELVFNGNWNNQAF</sequence>
<dbReference type="CDD" id="cd02138">
    <property type="entry name" value="TdsD-like"/>
    <property type="match status" value="1"/>
</dbReference>
<evidence type="ECO:0000313" key="2">
    <source>
        <dbReference type="EMBL" id="MFD2067934.1"/>
    </source>
</evidence>
<dbReference type="SUPFAM" id="SSF55469">
    <property type="entry name" value="FMN-dependent nitroreductase-like"/>
    <property type="match status" value="1"/>
</dbReference>
<organism evidence="2 3">
    <name type="scientific">Pontibacter silvestris</name>
    <dbReference type="NCBI Taxonomy" id="2305183"/>
    <lineage>
        <taxon>Bacteria</taxon>
        <taxon>Pseudomonadati</taxon>
        <taxon>Bacteroidota</taxon>
        <taxon>Cytophagia</taxon>
        <taxon>Cytophagales</taxon>
        <taxon>Hymenobacteraceae</taxon>
        <taxon>Pontibacter</taxon>
    </lineage>
</organism>
<dbReference type="PANTHER" id="PTHR23026:SF100">
    <property type="entry name" value="NITROREDUCTASE"/>
    <property type="match status" value="1"/>
</dbReference>
<comment type="caution">
    <text evidence="2">The sequence shown here is derived from an EMBL/GenBank/DDBJ whole genome shotgun (WGS) entry which is preliminary data.</text>
</comment>
<protein>
    <submittedName>
        <fullName evidence="2">Nitroreductase family protein</fullName>
    </submittedName>
</protein>
<dbReference type="Proteomes" id="UP001597369">
    <property type="component" value="Unassembled WGS sequence"/>
</dbReference>
<accession>A0ABW4WZS3</accession>
<dbReference type="InterPro" id="IPR000415">
    <property type="entry name" value="Nitroreductase-like"/>
</dbReference>
<dbReference type="InterPro" id="IPR029479">
    <property type="entry name" value="Nitroreductase"/>
</dbReference>
<keyword evidence="3" id="KW-1185">Reference proteome</keyword>
<dbReference type="InterPro" id="IPR050627">
    <property type="entry name" value="Nitroreductase/BluB"/>
</dbReference>
<evidence type="ECO:0000313" key="3">
    <source>
        <dbReference type="Proteomes" id="UP001597369"/>
    </source>
</evidence>
<evidence type="ECO:0000259" key="1">
    <source>
        <dbReference type="Pfam" id="PF00881"/>
    </source>
</evidence>
<dbReference type="PANTHER" id="PTHR23026">
    <property type="entry name" value="NADPH NITROREDUCTASE"/>
    <property type="match status" value="1"/>
</dbReference>
<dbReference type="Pfam" id="PF00881">
    <property type="entry name" value="Nitroreductase"/>
    <property type="match status" value="2"/>
</dbReference>
<dbReference type="Gene3D" id="3.40.109.10">
    <property type="entry name" value="NADH Oxidase"/>
    <property type="match status" value="1"/>
</dbReference>
<gene>
    <name evidence="2" type="ORF">ACFSKU_13650</name>
</gene>